<proteinExistence type="predicted"/>
<reference evidence="3" key="1">
    <citation type="submission" date="2023-03" db="EMBL/GenBank/DDBJ databases">
        <title>Massive genome expansion in bonnet fungi (Mycena s.s.) driven by repeated elements and novel gene families across ecological guilds.</title>
        <authorList>
            <consortium name="Lawrence Berkeley National Laboratory"/>
            <person name="Harder C.B."/>
            <person name="Miyauchi S."/>
            <person name="Viragh M."/>
            <person name="Kuo A."/>
            <person name="Thoen E."/>
            <person name="Andreopoulos B."/>
            <person name="Lu D."/>
            <person name="Skrede I."/>
            <person name="Drula E."/>
            <person name="Henrissat B."/>
            <person name="Morin E."/>
            <person name="Kohler A."/>
            <person name="Barry K."/>
            <person name="LaButti K."/>
            <person name="Morin E."/>
            <person name="Salamov A."/>
            <person name="Lipzen A."/>
            <person name="Mereny Z."/>
            <person name="Hegedus B."/>
            <person name="Baldrian P."/>
            <person name="Stursova M."/>
            <person name="Weitz H."/>
            <person name="Taylor A."/>
            <person name="Grigoriev I.V."/>
            <person name="Nagy L.G."/>
            <person name="Martin F."/>
            <person name="Kauserud H."/>
        </authorList>
    </citation>
    <scope>NUCLEOTIDE SEQUENCE</scope>
    <source>
        <strain evidence="3">9284</strain>
    </source>
</reference>
<comment type="caution">
    <text evidence="3">The sequence shown here is derived from an EMBL/GenBank/DDBJ whole genome shotgun (WGS) entry which is preliminary data.</text>
</comment>
<gene>
    <name evidence="3" type="ORF">FB45DRAFT_1086871</name>
</gene>
<feature type="region of interest" description="Disordered" evidence="1">
    <location>
        <begin position="191"/>
        <end position="227"/>
    </location>
</feature>
<organism evidence="3 4">
    <name type="scientific">Roridomyces roridus</name>
    <dbReference type="NCBI Taxonomy" id="1738132"/>
    <lineage>
        <taxon>Eukaryota</taxon>
        <taxon>Fungi</taxon>
        <taxon>Dikarya</taxon>
        <taxon>Basidiomycota</taxon>
        <taxon>Agaricomycotina</taxon>
        <taxon>Agaricomycetes</taxon>
        <taxon>Agaricomycetidae</taxon>
        <taxon>Agaricales</taxon>
        <taxon>Marasmiineae</taxon>
        <taxon>Mycenaceae</taxon>
        <taxon>Roridomyces</taxon>
    </lineage>
</organism>
<evidence type="ECO:0000256" key="2">
    <source>
        <dbReference type="SAM" id="SignalP"/>
    </source>
</evidence>
<evidence type="ECO:0000313" key="3">
    <source>
        <dbReference type="EMBL" id="KAJ7624846.1"/>
    </source>
</evidence>
<evidence type="ECO:0000313" key="4">
    <source>
        <dbReference type="Proteomes" id="UP001221142"/>
    </source>
</evidence>
<dbReference type="EMBL" id="JARKIF010000013">
    <property type="protein sequence ID" value="KAJ7624846.1"/>
    <property type="molecule type" value="Genomic_DNA"/>
</dbReference>
<accession>A0AAD7FHT4</accession>
<dbReference type="Proteomes" id="UP001221142">
    <property type="component" value="Unassembled WGS sequence"/>
</dbReference>
<dbReference type="AlphaFoldDB" id="A0AAD7FHT4"/>
<feature type="signal peptide" evidence="2">
    <location>
        <begin position="1"/>
        <end position="20"/>
    </location>
</feature>
<protein>
    <submittedName>
        <fullName evidence="3">Uncharacterized protein</fullName>
    </submittedName>
</protein>
<name>A0AAD7FHT4_9AGAR</name>
<feature type="region of interest" description="Disordered" evidence="1">
    <location>
        <begin position="331"/>
        <end position="355"/>
    </location>
</feature>
<evidence type="ECO:0000256" key="1">
    <source>
        <dbReference type="SAM" id="MobiDB-lite"/>
    </source>
</evidence>
<sequence>MSSARRRGVLVLAMVWLAAADNLDCTGTGMSWYIDMVGETPCVTYQKLRRICNAEFAVGTMKVETPPDYCTDQVSDCCCNSVSFALSMLCLNCQQNISTGNGIDAGDGAYQLYLNGSTPSHCYNPVFRGLPTNIQTAVCNEKIKINDNIYSRDAWSSGAWYYVFSRDNMVENNAVNNNNSFTKCASTTVNASSSASGSSSTLATLSPSGTSQPSSTSSAGTSSSSSTLSKGAIAGIAIEDSEAEKFDSTRVTHPSSSAYLDGAGYTGKSWRDAGFSAVGGREAGPLPMKHRGGPENEAVALHPAEETRVLPGEPFLEEVDRELWQMVGERHTDAGPVGRSGSGRLPPAYRELIEQ</sequence>
<keyword evidence="2" id="KW-0732">Signal</keyword>
<feature type="chain" id="PRO_5042286478" evidence="2">
    <location>
        <begin position="21"/>
        <end position="355"/>
    </location>
</feature>
<keyword evidence="4" id="KW-1185">Reference proteome</keyword>